<dbReference type="GO" id="GO:0005634">
    <property type="term" value="C:nucleus"/>
    <property type="evidence" value="ECO:0007669"/>
    <property type="project" value="UniProtKB-SubCell"/>
</dbReference>
<protein>
    <recommendedName>
        <fullName evidence="7">JmjC domain-containing protein</fullName>
    </recommendedName>
</protein>
<organism evidence="8 9">
    <name type="scientific">Synchytrium microbalum</name>
    <dbReference type="NCBI Taxonomy" id="1806994"/>
    <lineage>
        <taxon>Eukaryota</taxon>
        <taxon>Fungi</taxon>
        <taxon>Fungi incertae sedis</taxon>
        <taxon>Chytridiomycota</taxon>
        <taxon>Chytridiomycota incertae sedis</taxon>
        <taxon>Chytridiomycetes</taxon>
        <taxon>Synchytriales</taxon>
        <taxon>Synchytriaceae</taxon>
        <taxon>Synchytrium</taxon>
    </lineage>
</organism>
<dbReference type="SMART" id="SM00558">
    <property type="entry name" value="JmjC"/>
    <property type="match status" value="1"/>
</dbReference>
<dbReference type="Proteomes" id="UP000319731">
    <property type="component" value="Unassembled WGS sequence"/>
</dbReference>
<dbReference type="GeneID" id="42002119"/>
<evidence type="ECO:0000256" key="6">
    <source>
        <dbReference type="ARBA" id="ARBA00023242"/>
    </source>
</evidence>
<dbReference type="RefSeq" id="XP_031027232.1">
    <property type="nucleotide sequence ID" value="XM_031166822.1"/>
</dbReference>
<feature type="domain" description="JmjC" evidence="7">
    <location>
        <begin position="245"/>
        <end position="404"/>
    </location>
</feature>
<dbReference type="PROSITE" id="PS51184">
    <property type="entry name" value="JMJC"/>
    <property type="match status" value="1"/>
</dbReference>
<keyword evidence="6" id="KW-0539">Nucleus</keyword>
<dbReference type="PANTHER" id="PTHR12461:SF106">
    <property type="entry name" value="BIFUNCTIONAL PEPTIDASE AND ARGINYL-HYDROXYLASE JMJD5"/>
    <property type="match status" value="1"/>
</dbReference>
<evidence type="ECO:0000259" key="7">
    <source>
        <dbReference type="PROSITE" id="PS51184"/>
    </source>
</evidence>
<keyword evidence="9" id="KW-1185">Reference proteome</keyword>
<keyword evidence="5" id="KW-0408">Iron</keyword>
<evidence type="ECO:0000313" key="8">
    <source>
        <dbReference type="EMBL" id="TPX37162.1"/>
    </source>
</evidence>
<evidence type="ECO:0000256" key="5">
    <source>
        <dbReference type="ARBA" id="ARBA00023004"/>
    </source>
</evidence>
<gene>
    <name evidence="8" type="ORF">SmJEL517_g00894</name>
</gene>
<reference evidence="8 9" key="1">
    <citation type="journal article" date="2019" name="Sci. Rep.">
        <title>Comparative genomics of chytrid fungi reveal insights into the obligate biotrophic and pathogenic lifestyle of Synchytrium endobioticum.</title>
        <authorList>
            <person name="van de Vossenberg B.T.L.H."/>
            <person name="Warris S."/>
            <person name="Nguyen H.D.T."/>
            <person name="van Gent-Pelzer M.P.E."/>
            <person name="Joly D.L."/>
            <person name="van de Geest H.C."/>
            <person name="Bonants P.J.M."/>
            <person name="Smith D.S."/>
            <person name="Levesque C.A."/>
            <person name="van der Lee T.A.J."/>
        </authorList>
    </citation>
    <scope>NUCLEOTIDE SEQUENCE [LARGE SCALE GENOMIC DNA]</scope>
    <source>
        <strain evidence="8 9">JEL517</strain>
    </source>
</reference>
<comment type="cofactor">
    <cofactor evidence="1">
        <name>Fe(2+)</name>
        <dbReference type="ChEBI" id="CHEBI:29033"/>
    </cofactor>
</comment>
<accession>A0A507CC19</accession>
<dbReference type="EMBL" id="QEAO01000003">
    <property type="protein sequence ID" value="TPX37162.1"/>
    <property type="molecule type" value="Genomic_DNA"/>
</dbReference>
<evidence type="ECO:0000256" key="2">
    <source>
        <dbReference type="ARBA" id="ARBA00004123"/>
    </source>
</evidence>
<dbReference type="OrthoDB" id="47172at2759"/>
<name>A0A507CC19_9FUNG</name>
<proteinExistence type="predicted"/>
<sequence length="404" mass="45380">MQDLQYAINGARVKLKNLINDILNDKTLLHNKDDVALDAFITLINRFLQNNVKDQQNTRAQVLLDYATERLHEQVYSSVPSYIRVMHQVASMCLALEALDTSDQAAGVIEAIRGIDTTILISGVPYKSNLVKELVVDLQQALPVDSGIDLNETIQPTIPRPIPYNAILDIPRILSPSITQFMKILSNGTPALITNVINDWPALSTRRFTLEYLMKTMGCHRIVPVEIGSSYDDAGWTQKLVTVSEFFKHLNNESEKWYLAQHDLFSQFPILTQDILTPDYCYAAGRDEDVKVNAWFGPQDTVSPAHTDPHDNLLAQVVGYKRVLLVPASERGCVYPHSAETMLSNTAQVDLEQPDFEAFPLSKELTCWEGVLEPGDLLFIPVGWWHHLRSLSVSLSNTYCSSNL</sequence>
<dbReference type="Pfam" id="PF13621">
    <property type="entry name" value="Cupin_8"/>
    <property type="match status" value="1"/>
</dbReference>
<dbReference type="InterPro" id="IPR041667">
    <property type="entry name" value="Cupin_8"/>
</dbReference>
<dbReference type="Gene3D" id="2.60.120.650">
    <property type="entry name" value="Cupin"/>
    <property type="match status" value="1"/>
</dbReference>
<dbReference type="GO" id="GO:0046872">
    <property type="term" value="F:metal ion binding"/>
    <property type="evidence" value="ECO:0007669"/>
    <property type="project" value="UniProtKB-KW"/>
</dbReference>
<evidence type="ECO:0000256" key="3">
    <source>
        <dbReference type="ARBA" id="ARBA00022723"/>
    </source>
</evidence>
<dbReference type="InterPro" id="IPR003347">
    <property type="entry name" value="JmjC_dom"/>
</dbReference>
<dbReference type="STRING" id="1806994.A0A507CC19"/>
<dbReference type="GO" id="GO:0016491">
    <property type="term" value="F:oxidoreductase activity"/>
    <property type="evidence" value="ECO:0007669"/>
    <property type="project" value="UniProtKB-KW"/>
</dbReference>
<evidence type="ECO:0000256" key="4">
    <source>
        <dbReference type="ARBA" id="ARBA00023002"/>
    </source>
</evidence>
<dbReference type="AlphaFoldDB" id="A0A507CC19"/>
<keyword evidence="4" id="KW-0560">Oxidoreductase</keyword>
<comment type="subcellular location">
    <subcellularLocation>
        <location evidence="2">Nucleus</location>
    </subcellularLocation>
</comment>
<comment type="caution">
    <text evidence="8">The sequence shown here is derived from an EMBL/GenBank/DDBJ whole genome shotgun (WGS) entry which is preliminary data.</text>
</comment>
<dbReference type="PANTHER" id="PTHR12461">
    <property type="entry name" value="HYPOXIA-INDUCIBLE FACTOR 1 ALPHA INHIBITOR-RELATED"/>
    <property type="match status" value="1"/>
</dbReference>
<dbReference type="SUPFAM" id="SSF51197">
    <property type="entry name" value="Clavaminate synthase-like"/>
    <property type="match status" value="1"/>
</dbReference>
<evidence type="ECO:0000313" key="9">
    <source>
        <dbReference type="Proteomes" id="UP000319731"/>
    </source>
</evidence>
<evidence type="ECO:0000256" key="1">
    <source>
        <dbReference type="ARBA" id="ARBA00001954"/>
    </source>
</evidence>
<keyword evidence="3" id="KW-0479">Metal-binding</keyword>